<feature type="domain" description="PABC" evidence="7">
    <location>
        <begin position="259"/>
        <end position="374"/>
    </location>
</feature>
<feature type="domain" description="Helicase ATP-binding" evidence="6">
    <location>
        <begin position="152"/>
        <end position="333"/>
    </location>
</feature>
<evidence type="ECO:0000259" key="7">
    <source>
        <dbReference type="PROSITE" id="PS51309"/>
    </source>
</evidence>
<dbReference type="PROSITE" id="PS51192">
    <property type="entry name" value="HELICASE_ATP_BIND_1"/>
    <property type="match status" value="1"/>
</dbReference>
<feature type="region of interest" description="Disordered" evidence="5">
    <location>
        <begin position="75"/>
        <end position="98"/>
    </location>
</feature>
<dbReference type="SUPFAM" id="SSF63570">
    <property type="entry name" value="PABC (PABP) domain"/>
    <property type="match status" value="1"/>
</dbReference>
<dbReference type="Pfam" id="PF00270">
    <property type="entry name" value="DEAD"/>
    <property type="match status" value="1"/>
</dbReference>
<dbReference type="InterPro" id="IPR027417">
    <property type="entry name" value="P-loop_NTPase"/>
</dbReference>
<evidence type="ECO:0000313" key="9">
    <source>
        <dbReference type="Proteomes" id="UP000501690"/>
    </source>
</evidence>
<dbReference type="SUPFAM" id="SSF52540">
    <property type="entry name" value="P-loop containing nucleoside triphosphate hydrolases"/>
    <property type="match status" value="1"/>
</dbReference>
<evidence type="ECO:0000256" key="5">
    <source>
        <dbReference type="SAM" id="MobiDB-lite"/>
    </source>
</evidence>
<keyword evidence="9" id="KW-1185">Reference proteome</keyword>
<keyword evidence="4" id="KW-0067">ATP-binding</keyword>
<keyword evidence="3 8" id="KW-0347">Helicase</keyword>
<dbReference type="InterPro" id="IPR002004">
    <property type="entry name" value="PABP_HYD_C"/>
</dbReference>
<evidence type="ECO:0000256" key="2">
    <source>
        <dbReference type="ARBA" id="ARBA00022801"/>
    </source>
</evidence>
<dbReference type="SMART" id="SM00487">
    <property type="entry name" value="DEXDc"/>
    <property type="match status" value="1"/>
</dbReference>
<feature type="compositionally biased region" description="Polar residues" evidence="5">
    <location>
        <begin position="89"/>
        <end position="98"/>
    </location>
</feature>
<evidence type="ECO:0000313" key="8">
    <source>
        <dbReference type="EMBL" id="QCD94445.1"/>
    </source>
</evidence>
<dbReference type="AlphaFoldDB" id="A0A4D6M060"/>
<organism evidence="8 9">
    <name type="scientific">Vigna unguiculata</name>
    <name type="common">Cowpea</name>
    <dbReference type="NCBI Taxonomy" id="3917"/>
    <lineage>
        <taxon>Eukaryota</taxon>
        <taxon>Viridiplantae</taxon>
        <taxon>Streptophyta</taxon>
        <taxon>Embryophyta</taxon>
        <taxon>Tracheophyta</taxon>
        <taxon>Spermatophyta</taxon>
        <taxon>Magnoliopsida</taxon>
        <taxon>eudicotyledons</taxon>
        <taxon>Gunneridae</taxon>
        <taxon>Pentapetalae</taxon>
        <taxon>rosids</taxon>
        <taxon>fabids</taxon>
        <taxon>Fabales</taxon>
        <taxon>Fabaceae</taxon>
        <taxon>Papilionoideae</taxon>
        <taxon>50 kb inversion clade</taxon>
        <taxon>NPAAA clade</taxon>
        <taxon>indigoferoid/millettioid clade</taxon>
        <taxon>Phaseoleae</taxon>
        <taxon>Vigna</taxon>
    </lineage>
</organism>
<reference evidence="8 9" key="1">
    <citation type="submission" date="2019-04" db="EMBL/GenBank/DDBJ databases">
        <title>An improved genome assembly and genetic linkage map for asparagus bean, Vigna unguiculata ssp. sesquipedialis.</title>
        <authorList>
            <person name="Xia Q."/>
            <person name="Zhang R."/>
            <person name="Dong Y."/>
        </authorList>
    </citation>
    <scope>NUCLEOTIDE SEQUENCE [LARGE SCALE GENOMIC DNA]</scope>
    <source>
        <tissue evidence="8">Leaf</tissue>
    </source>
</reference>
<dbReference type="Pfam" id="PF00658">
    <property type="entry name" value="MLLE"/>
    <property type="match status" value="1"/>
</dbReference>
<sequence length="374" mass="41054">MRGRRRVLLSLSFSLLSHVKHKLLSKSTPPTSLFRSRITFSTSSSSIDPPIEESKTSSSKSQRDALILEQFKQRKLKGSPKDAKGTPQGGSTSVPLSSDAYTEKVVQKGVQNEDEPTMVVRSFKELGVSDELVEVMEVIGGFIPSEIQCVVIPAILEGKSVLLSSPSEPDRTLAFLLPLIQLLRRDRELLGSNSKHPQAIVLCATEEKATQCFNAATYIIHKTKLKSAKDCASPDNGQSQASIGLMIGTPSEILQYVEEGSVVPSEIRYLVLDEADCMLGSGLDPEIHKILRPIQDHESKSDVKRLQTILAISTMAEVLGEQSPIVKHLECHHAGNISAMSLEMDQTEVFHFTESLHALKKKVAEAMDSLLQQE</sequence>
<evidence type="ECO:0000256" key="3">
    <source>
        <dbReference type="ARBA" id="ARBA00022806"/>
    </source>
</evidence>
<dbReference type="Proteomes" id="UP000501690">
    <property type="component" value="Linkage Group LG5"/>
</dbReference>
<dbReference type="InterPro" id="IPR011545">
    <property type="entry name" value="DEAD/DEAH_box_helicase_dom"/>
</dbReference>
<dbReference type="GO" id="GO:0016787">
    <property type="term" value="F:hydrolase activity"/>
    <property type="evidence" value="ECO:0007669"/>
    <property type="project" value="UniProtKB-KW"/>
</dbReference>
<protein>
    <submittedName>
        <fullName evidence="8">ATP-dependent RNA helicase RhlE</fullName>
    </submittedName>
</protein>
<evidence type="ECO:0000256" key="1">
    <source>
        <dbReference type="ARBA" id="ARBA00022741"/>
    </source>
</evidence>
<dbReference type="PROSITE" id="PS51309">
    <property type="entry name" value="PABC"/>
    <property type="match status" value="1"/>
</dbReference>
<dbReference type="SMART" id="SM00517">
    <property type="entry name" value="PolyA"/>
    <property type="match status" value="1"/>
</dbReference>
<dbReference type="InterPro" id="IPR014001">
    <property type="entry name" value="Helicase_ATP-bd"/>
</dbReference>
<dbReference type="EMBL" id="CP039349">
    <property type="protein sequence ID" value="QCD94445.1"/>
    <property type="molecule type" value="Genomic_DNA"/>
</dbReference>
<dbReference type="Gene3D" id="3.40.50.300">
    <property type="entry name" value="P-loop containing nucleotide triphosphate hydrolases"/>
    <property type="match status" value="1"/>
</dbReference>
<keyword evidence="1" id="KW-0547">Nucleotide-binding</keyword>
<dbReference type="GO" id="GO:0003723">
    <property type="term" value="F:RNA binding"/>
    <property type="evidence" value="ECO:0007669"/>
    <property type="project" value="InterPro"/>
</dbReference>
<name>A0A4D6M060_VIGUN</name>
<accession>A0A4D6M060</accession>
<dbReference type="GO" id="GO:0005524">
    <property type="term" value="F:ATP binding"/>
    <property type="evidence" value="ECO:0007669"/>
    <property type="project" value="UniProtKB-KW"/>
</dbReference>
<keyword evidence="2" id="KW-0378">Hydrolase</keyword>
<evidence type="ECO:0000259" key="6">
    <source>
        <dbReference type="PROSITE" id="PS51192"/>
    </source>
</evidence>
<proteinExistence type="predicted"/>
<evidence type="ECO:0000256" key="4">
    <source>
        <dbReference type="ARBA" id="ARBA00022840"/>
    </source>
</evidence>
<dbReference type="Gene3D" id="1.10.1900.10">
    <property type="entry name" value="c-terminal domain of poly(a) binding protein"/>
    <property type="match status" value="1"/>
</dbReference>
<dbReference type="PANTHER" id="PTHR47960">
    <property type="entry name" value="DEAD-BOX ATP-DEPENDENT RNA HELICASE 50"/>
    <property type="match status" value="1"/>
</dbReference>
<gene>
    <name evidence="8" type="ORF">DEO72_LG5g2529</name>
</gene>
<dbReference type="InterPro" id="IPR036053">
    <property type="entry name" value="PABP-dom"/>
</dbReference>
<feature type="region of interest" description="Disordered" evidence="5">
    <location>
        <begin position="42"/>
        <end position="63"/>
    </location>
</feature>
<dbReference type="GO" id="GO:0004386">
    <property type="term" value="F:helicase activity"/>
    <property type="evidence" value="ECO:0007669"/>
    <property type="project" value="UniProtKB-KW"/>
</dbReference>